<dbReference type="AlphaFoldDB" id="A0A254TF84"/>
<dbReference type="SUPFAM" id="SSF51735">
    <property type="entry name" value="NAD(P)-binding Rossmann-fold domains"/>
    <property type="match status" value="1"/>
</dbReference>
<dbReference type="InterPro" id="IPR016040">
    <property type="entry name" value="NAD(P)-bd_dom"/>
</dbReference>
<name>A0A254TF84_9BURK</name>
<dbReference type="OrthoDB" id="9779041at2"/>
<accession>A0A254TF84</accession>
<dbReference type="PROSITE" id="PS00061">
    <property type="entry name" value="ADH_SHORT"/>
    <property type="match status" value="1"/>
</dbReference>
<keyword evidence="3" id="KW-1185">Reference proteome</keyword>
<dbReference type="InterPro" id="IPR013445">
    <property type="entry name" value="CDP_4_6_deHydtase"/>
</dbReference>
<gene>
    <name evidence="2" type="ORF">AYR66_19320</name>
</gene>
<dbReference type="RefSeq" id="WP_088708163.1">
    <property type="nucleotide sequence ID" value="NZ_LSTO01000001.1"/>
</dbReference>
<evidence type="ECO:0000259" key="1">
    <source>
        <dbReference type="Pfam" id="PF16363"/>
    </source>
</evidence>
<reference evidence="2 3" key="1">
    <citation type="submission" date="2016-02" db="EMBL/GenBank/DDBJ databases">
        <authorList>
            <person name="Wen L."/>
            <person name="He K."/>
            <person name="Yang H."/>
        </authorList>
    </citation>
    <scope>NUCLEOTIDE SEQUENCE [LARGE SCALE GENOMIC DNA]</scope>
    <source>
        <strain evidence="2 3">TSA40</strain>
    </source>
</reference>
<dbReference type="Proteomes" id="UP000197535">
    <property type="component" value="Unassembled WGS sequence"/>
</dbReference>
<protein>
    <submittedName>
        <fullName evidence="2">CDP-glucose 4,6-dehydratase</fullName>
    </submittedName>
</protein>
<dbReference type="PANTHER" id="PTHR43000">
    <property type="entry name" value="DTDP-D-GLUCOSE 4,6-DEHYDRATASE-RELATED"/>
    <property type="match status" value="1"/>
</dbReference>
<dbReference type="EMBL" id="LSTO01000001">
    <property type="protein sequence ID" value="OWW21306.1"/>
    <property type="molecule type" value="Genomic_DNA"/>
</dbReference>
<dbReference type="Gene3D" id="3.90.25.10">
    <property type="entry name" value="UDP-galactose 4-epimerase, domain 1"/>
    <property type="match status" value="1"/>
</dbReference>
<dbReference type="NCBIfam" id="TIGR02622">
    <property type="entry name" value="CDP_4_6_dhtase"/>
    <property type="match status" value="1"/>
</dbReference>
<dbReference type="Pfam" id="PF16363">
    <property type="entry name" value="GDP_Man_Dehyd"/>
    <property type="match status" value="1"/>
</dbReference>
<comment type="caution">
    <text evidence="2">The sequence shown here is derived from an EMBL/GenBank/DDBJ whole genome shotgun (WGS) entry which is preliminary data.</text>
</comment>
<dbReference type="InterPro" id="IPR036291">
    <property type="entry name" value="NAD(P)-bd_dom_sf"/>
</dbReference>
<sequence length="353" mass="38367">MTALPSPAFWHSKRVVLTGHTGFKGSWLALWLKRLGAEVRGIALPPDTSPALFKLAGVADEVDSHFCDIRDPAVGTLIREFQPDIVLHLAAQPLVRAGYRQPLDTFSTNVMGTAHVLDALRGLDCVKVALVVTTDKVYLNREWPYPYREDDTLGGHDPYSASKAASEMVARCYRDAYLAQQGVALATARAGNVIGGGDWSADRLIPDAARAWDAGASLSIRSPNATRPWQHVLEPLAGYLVLAEHLWADASFSGAWNFGPASNDTATVRTVVDMARATLGHGDVIWGDNTDGPHEAGCLALETAKARQQLNLLPRWTLQEAVGRTMRWYRSLSEGADAKALCEADIRDYEAPA</sequence>
<evidence type="ECO:0000313" key="3">
    <source>
        <dbReference type="Proteomes" id="UP000197535"/>
    </source>
</evidence>
<dbReference type="InterPro" id="IPR020904">
    <property type="entry name" value="Sc_DH/Rdtase_CS"/>
</dbReference>
<feature type="domain" description="NAD(P)-binding" evidence="1">
    <location>
        <begin position="17"/>
        <end position="322"/>
    </location>
</feature>
<dbReference type="Gene3D" id="3.40.50.720">
    <property type="entry name" value="NAD(P)-binding Rossmann-like Domain"/>
    <property type="match status" value="1"/>
</dbReference>
<organism evidence="2 3">
    <name type="scientific">Noviherbaspirillum denitrificans</name>
    <dbReference type="NCBI Taxonomy" id="1968433"/>
    <lineage>
        <taxon>Bacteria</taxon>
        <taxon>Pseudomonadati</taxon>
        <taxon>Pseudomonadota</taxon>
        <taxon>Betaproteobacteria</taxon>
        <taxon>Burkholderiales</taxon>
        <taxon>Oxalobacteraceae</taxon>
        <taxon>Noviherbaspirillum</taxon>
    </lineage>
</organism>
<evidence type="ECO:0000313" key="2">
    <source>
        <dbReference type="EMBL" id="OWW21306.1"/>
    </source>
</evidence>
<proteinExistence type="predicted"/>